<comment type="similarity">
    <text evidence="6">Belongs to the binding-protein-dependent transport system permease family.</text>
</comment>
<feature type="domain" description="ABC transmembrane type-1" evidence="7">
    <location>
        <begin position="112"/>
        <end position="322"/>
    </location>
</feature>
<name>A0ABX0J7X7_9BACL</name>
<dbReference type="RefSeq" id="WP_166152821.1">
    <property type="nucleotide sequence ID" value="NZ_JAAOIW010000008.1"/>
</dbReference>
<keyword evidence="4 6" id="KW-1133">Transmembrane helix</keyword>
<evidence type="ECO:0000256" key="2">
    <source>
        <dbReference type="ARBA" id="ARBA00022448"/>
    </source>
</evidence>
<organism evidence="8 9">
    <name type="scientific">Paenibacillus agricola</name>
    <dbReference type="NCBI Taxonomy" id="2716264"/>
    <lineage>
        <taxon>Bacteria</taxon>
        <taxon>Bacillati</taxon>
        <taxon>Bacillota</taxon>
        <taxon>Bacilli</taxon>
        <taxon>Bacillales</taxon>
        <taxon>Paenibacillaceae</taxon>
        <taxon>Paenibacillus</taxon>
    </lineage>
</organism>
<reference evidence="8" key="1">
    <citation type="submission" date="2020-03" db="EMBL/GenBank/DDBJ databases">
        <title>Draft sequencing of Paenibacilllus sp. S3N08.</title>
        <authorList>
            <person name="Kim D.-U."/>
        </authorList>
    </citation>
    <scope>NUCLEOTIDE SEQUENCE</scope>
    <source>
        <strain evidence="8">S3N08</strain>
    </source>
</reference>
<feature type="transmembrane region" description="Helical" evidence="6">
    <location>
        <begin position="261"/>
        <end position="283"/>
    </location>
</feature>
<evidence type="ECO:0000259" key="7">
    <source>
        <dbReference type="PROSITE" id="PS50928"/>
    </source>
</evidence>
<keyword evidence="5 6" id="KW-0472">Membrane</keyword>
<dbReference type="InterPro" id="IPR035906">
    <property type="entry name" value="MetI-like_sf"/>
</dbReference>
<feature type="transmembrane region" description="Helical" evidence="6">
    <location>
        <begin position="21"/>
        <end position="39"/>
    </location>
</feature>
<dbReference type="EMBL" id="JAAOIW010000008">
    <property type="protein sequence ID" value="NHN32542.1"/>
    <property type="molecule type" value="Genomic_DNA"/>
</dbReference>
<dbReference type="PANTHER" id="PTHR43376:SF1">
    <property type="entry name" value="OLIGOPEPTIDE TRANSPORT SYSTEM PERMEASE PROTEIN"/>
    <property type="match status" value="1"/>
</dbReference>
<dbReference type="Proteomes" id="UP001165962">
    <property type="component" value="Unassembled WGS sequence"/>
</dbReference>
<comment type="subcellular location">
    <subcellularLocation>
        <location evidence="6">Cell membrane</location>
        <topology evidence="6">Multi-pass membrane protein</topology>
    </subcellularLocation>
    <subcellularLocation>
        <location evidence="1">Membrane</location>
        <topology evidence="1">Multi-pass membrane protein</topology>
    </subcellularLocation>
</comment>
<dbReference type="Gene3D" id="1.10.3720.10">
    <property type="entry name" value="MetI-like"/>
    <property type="match status" value="1"/>
</dbReference>
<dbReference type="SUPFAM" id="SSF161098">
    <property type="entry name" value="MetI-like"/>
    <property type="match status" value="1"/>
</dbReference>
<dbReference type="InterPro" id="IPR000515">
    <property type="entry name" value="MetI-like"/>
</dbReference>
<evidence type="ECO:0000256" key="1">
    <source>
        <dbReference type="ARBA" id="ARBA00004141"/>
    </source>
</evidence>
<evidence type="ECO:0000256" key="6">
    <source>
        <dbReference type="RuleBase" id="RU363032"/>
    </source>
</evidence>
<gene>
    <name evidence="8" type="ORF">G9U52_22115</name>
</gene>
<feature type="transmembrane region" description="Helical" evidence="6">
    <location>
        <begin position="160"/>
        <end position="179"/>
    </location>
</feature>
<keyword evidence="2 6" id="KW-0813">Transport</keyword>
<dbReference type="CDD" id="cd06261">
    <property type="entry name" value="TM_PBP2"/>
    <property type="match status" value="1"/>
</dbReference>
<dbReference type="PROSITE" id="PS50928">
    <property type="entry name" value="ABC_TM1"/>
    <property type="match status" value="1"/>
</dbReference>
<protein>
    <submittedName>
        <fullName evidence="8">ABC transporter permease</fullName>
    </submittedName>
</protein>
<sequence>MNEKQLQTSGRRVFLLRLGRKFVQYAFVIIVALTINFSLPRLAPGDPLSFVIGSETANELTPEKRQRIEKELGLDGTVLEQYGRFMGGAVQFDLGISTKFGKPVTSVLGERMPWTLIVVLPALVLSPLIGIILGAYAAWNRGKKRDVGLLAAILTLESMPAFWVGMILIAVFGVTLGWLPTFGAAPMFKTDNWSYVMDVIRHLILPVATITIASAGTNFLLTRSSMLDTLGQDYMMMAEAKGVRKSGIIYKHALRNALLPVYTHVTMSLGILVSGAVVVETVFSYPGIGSLLFESVIARDYALMQGVFLMITIGVILANLLADLTYPLVDPRARIRKPVEGSV</sequence>
<feature type="transmembrane region" description="Helical" evidence="6">
    <location>
        <begin position="303"/>
        <end position="326"/>
    </location>
</feature>
<evidence type="ECO:0000313" key="9">
    <source>
        <dbReference type="Proteomes" id="UP001165962"/>
    </source>
</evidence>
<evidence type="ECO:0000256" key="3">
    <source>
        <dbReference type="ARBA" id="ARBA00022692"/>
    </source>
</evidence>
<dbReference type="Pfam" id="PF00528">
    <property type="entry name" value="BPD_transp_1"/>
    <property type="match status" value="1"/>
</dbReference>
<accession>A0ABX0J7X7</accession>
<evidence type="ECO:0000256" key="5">
    <source>
        <dbReference type="ARBA" id="ARBA00023136"/>
    </source>
</evidence>
<feature type="transmembrane region" description="Helical" evidence="6">
    <location>
        <begin position="199"/>
        <end position="221"/>
    </location>
</feature>
<dbReference type="PANTHER" id="PTHR43376">
    <property type="entry name" value="OLIGOPEPTIDE TRANSPORT SYSTEM PERMEASE PROTEIN"/>
    <property type="match status" value="1"/>
</dbReference>
<keyword evidence="3 6" id="KW-0812">Transmembrane</keyword>
<feature type="transmembrane region" description="Helical" evidence="6">
    <location>
        <begin position="114"/>
        <end position="139"/>
    </location>
</feature>
<comment type="caution">
    <text evidence="8">The sequence shown here is derived from an EMBL/GenBank/DDBJ whole genome shotgun (WGS) entry which is preliminary data.</text>
</comment>
<evidence type="ECO:0000256" key="4">
    <source>
        <dbReference type="ARBA" id="ARBA00022989"/>
    </source>
</evidence>
<proteinExistence type="inferred from homology"/>
<evidence type="ECO:0000313" key="8">
    <source>
        <dbReference type="EMBL" id="NHN32542.1"/>
    </source>
</evidence>
<keyword evidence="9" id="KW-1185">Reference proteome</keyword>